<evidence type="ECO:0000256" key="1">
    <source>
        <dbReference type="SAM" id="MobiDB-lite"/>
    </source>
</evidence>
<evidence type="ECO:0008006" key="4">
    <source>
        <dbReference type="Google" id="ProtNLM"/>
    </source>
</evidence>
<evidence type="ECO:0000313" key="3">
    <source>
        <dbReference type="Proteomes" id="UP000507470"/>
    </source>
</evidence>
<reference evidence="2 3" key="1">
    <citation type="submission" date="2020-06" db="EMBL/GenBank/DDBJ databases">
        <authorList>
            <person name="Li R."/>
            <person name="Bekaert M."/>
        </authorList>
    </citation>
    <scope>NUCLEOTIDE SEQUENCE [LARGE SCALE GENOMIC DNA]</scope>
    <source>
        <strain evidence="3">wild</strain>
    </source>
</reference>
<accession>A0A6J8B0D4</accession>
<sequence length="195" mass="22272">MSTVTRLVQEKSAKPGTSLSSRSPNRDNGSSNYSPRRKYRDRGRRRRKNNRQQPKQLTPRYNPTKDERRVEFEETNFVQDETEETSTNGASVCTLGSAHLFWNTVMRGAGRDMRMTCRITNPTEFSIQQLAFKETLHVAHTDCDMLIGVDFLIKNYVILDVPAKRMSLMNTQVTLKLGSEPSAPHVPIVNRVTVQ</sequence>
<feature type="region of interest" description="Disordered" evidence="1">
    <location>
        <begin position="1"/>
        <end position="69"/>
    </location>
</feature>
<feature type="compositionally biased region" description="Polar residues" evidence="1">
    <location>
        <begin position="15"/>
        <end position="34"/>
    </location>
</feature>
<dbReference type="OrthoDB" id="6157735at2759"/>
<feature type="compositionally biased region" description="Polar residues" evidence="1">
    <location>
        <begin position="52"/>
        <end position="61"/>
    </location>
</feature>
<dbReference type="Gene3D" id="2.40.70.10">
    <property type="entry name" value="Acid Proteases"/>
    <property type="match status" value="1"/>
</dbReference>
<keyword evidence="3" id="KW-1185">Reference proteome</keyword>
<dbReference type="InterPro" id="IPR021109">
    <property type="entry name" value="Peptidase_aspartic_dom_sf"/>
</dbReference>
<protein>
    <recommendedName>
        <fullName evidence="4">Retropepsins domain-containing protein</fullName>
    </recommendedName>
</protein>
<gene>
    <name evidence="2" type="ORF">MCOR_13563</name>
</gene>
<organism evidence="2 3">
    <name type="scientific">Mytilus coruscus</name>
    <name type="common">Sea mussel</name>
    <dbReference type="NCBI Taxonomy" id="42192"/>
    <lineage>
        <taxon>Eukaryota</taxon>
        <taxon>Metazoa</taxon>
        <taxon>Spiralia</taxon>
        <taxon>Lophotrochozoa</taxon>
        <taxon>Mollusca</taxon>
        <taxon>Bivalvia</taxon>
        <taxon>Autobranchia</taxon>
        <taxon>Pteriomorphia</taxon>
        <taxon>Mytilida</taxon>
        <taxon>Mytiloidea</taxon>
        <taxon>Mytilidae</taxon>
        <taxon>Mytilinae</taxon>
        <taxon>Mytilus</taxon>
    </lineage>
</organism>
<proteinExistence type="predicted"/>
<dbReference type="AlphaFoldDB" id="A0A6J8B0D4"/>
<evidence type="ECO:0000313" key="2">
    <source>
        <dbReference type="EMBL" id="CAC5377221.1"/>
    </source>
</evidence>
<feature type="compositionally biased region" description="Basic residues" evidence="1">
    <location>
        <begin position="35"/>
        <end position="50"/>
    </location>
</feature>
<dbReference type="Proteomes" id="UP000507470">
    <property type="component" value="Unassembled WGS sequence"/>
</dbReference>
<name>A0A6J8B0D4_MYTCO</name>
<dbReference type="EMBL" id="CACVKT020002279">
    <property type="protein sequence ID" value="CAC5377221.1"/>
    <property type="molecule type" value="Genomic_DNA"/>
</dbReference>